<evidence type="ECO:0000256" key="1">
    <source>
        <dbReference type="ARBA" id="ARBA00009437"/>
    </source>
</evidence>
<name>A0A6I4W9V5_9ACTN</name>
<evidence type="ECO:0000313" key="8">
    <source>
        <dbReference type="Proteomes" id="UP000431901"/>
    </source>
</evidence>
<dbReference type="Gene3D" id="1.10.10.10">
    <property type="entry name" value="Winged helix-like DNA-binding domain superfamily/Winged helix DNA-binding domain"/>
    <property type="match status" value="1"/>
</dbReference>
<evidence type="ECO:0000256" key="5">
    <source>
        <dbReference type="SAM" id="MobiDB-lite"/>
    </source>
</evidence>
<dbReference type="FunFam" id="1.10.10.10:FF:000001">
    <property type="entry name" value="LysR family transcriptional regulator"/>
    <property type="match status" value="1"/>
</dbReference>
<feature type="domain" description="HTH lysR-type" evidence="6">
    <location>
        <begin position="2"/>
        <end position="59"/>
    </location>
</feature>
<dbReference type="PROSITE" id="PS50931">
    <property type="entry name" value="HTH_LYSR"/>
    <property type="match status" value="1"/>
</dbReference>
<organism evidence="7 8">
    <name type="scientific">Actinomadura rayongensis</name>
    <dbReference type="NCBI Taxonomy" id="1429076"/>
    <lineage>
        <taxon>Bacteria</taxon>
        <taxon>Bacillati</taxon>
        <taxon>Actinomycetota</taxon>
        <taxon>Actinomycetes</taxon>
        <taxon>Streptosporangiales</taxon>
        <taxon>Thermomonosporaceae</taxon>
        <taxon>Actinomadura</taxon>
    </lineage>
</organism>
<dbReference type="InterPro" id="IPR005119">
    <property type="entry name" value="LysR_subst-bd"/>
</dbReference>
<dbReference type="GO" id="GO:0003700">
    <property type="term" value="F:DNA-binding transcription factor activity"/>
    <property type="evidence" value="ECO:0007669"/>
    <property type="project" value="InterPro"/>
</dbReference>
<comment type="caution">
    <text evidence="7">The sequence shown here is derived from an EMBL/GenBank/DDBJ whole genome shotgun (WGS) entry which is preliminary data.</text>
</comment>
<dbReference type="OrthoDB" id="79118at2"/>
<dbReference type="Pfam" id="PF03466">
    <property type="entry name" value="LysR_substrate"/>
    <property type="match status" value="1"/>
</dbReference>
<proteinExistence type="inferred from homology"/>
<dbReference type="RefSeq" id="WP_161104555.1">
    <property type="nucleotide sequence ID" value="NZ_JBHLYI010000007.1"/>
</dbReference>
<evidence type="ECO:0000256" key="2">
    <source>
        <dbReference type="ARBA" id="ARBA00023015"/>
    </source>
</evidence>
<keyword evidence="2" id="KW-0805">Transcription regulation</keyword>
<sequence>MVEMRELRYFVAVAEELHFGRAAERLGIAQPPLSRAVQKLERQVGAPLLERTSRRVALTRAGAVFLRESRAVLDAADAAVRRARRAAAPGLVLVMKPGGDGGGLLRDVLDAYRALPGAVPVDVRFSFGERAEMLRDGRADAALLHRPRNDLTGLAWEDLLVERQVVLLPPGHRLAGRAAVRLDDLRGEPVPRYPGSPPGDAAGPEVTETGHLSQLVALGRAVAVVPESFQDQLRRDLTAVPVTDAPPTTLVLAWAEGARSPELAAFVRCAAGVAAASRAGGSPRSAPL</sequence>
<protein>
    <submittedName>
        <fullName evidence="7">LysR family transcriptional regulator</fullName>
    </submittedName>
</protein>
<dbReference type="AlphaFoldDB" id="A0A6I4W9V5"/>
<dbReference type="EMBL" id="WUTW01000004">
    <property type="protein sequence ID" value="MXQ66351.1"/>
    <property type="molecule type" value="Genomic_DNA"/>
</dbReference>
<dbReference type="SUPFAM" id="SSF53850">
    <property type="entry name" value="Periplasmic binding protein-like II"/>
    <property type="match status" value="1"/>
</dbReference>
<dbReference type="GO" id="GO:0032993">
    <property type="term" value="C:protein-DNA complex"/>
    <property type="evidence" value="ECO:0007669"/>
    <property type="project" value="TreeGrafter"/>
</dbReference>
<dbReference type="PANTHER" id="PTHR30346:SF0">
    <property type="entry name" value="HCA OPERON TRANSCRIPTIONAL ACTIVATOR HCAR"/>
    <property type="match status" value="1"/>
</dbReference>
<keyword evidence="3" id="KW-0238">DNA-binding</keyword>
<dbReference type="InterPro" id="IPR000847">
    <property type="entry name" value="LysR_HTH_N"/>
</dbReference>
<reference evidence="7 8" key="1">
    <citation type="submission" date="2019-12" db="EMBL/GenBank/DDBJ databases">
        <title>Nocardia macrotermitis sp. nov. and Nocardia aurantia sp. nov., isolated from the gut of the fungus growing-termite Macrotermes natalensis.</title>
        <authorList>
            <person name="Christine B."/>
            <person name="Rene B."/>
        </authorList>
    </citation>
    <scope>NUCLEOTIDE SEQUENCE [LARGE SCALE GENOMIC DNA]</scope>
    <source>
        <strain evidence="7 8">DSM 102126</strain>
    </source>
</reference>
<keyword evidence="4" id="KW-0804">Transcription</keyword>
<dbReference type="InterPro" id="IPR036388">
    <property type="entry name" value="WH-like_DNA-bd_sf"/>
</dbReference>
<evidence type="ECO:0000256" key="4">
    <source>
        <dbReference type="ARBA" id="ARBA00023163"/>
    </source>
</evidence>
<accession>A0A6I4W9V5</accession>
<dbReference type="CDD" id="cd08414">
    <property type="entry name" value="PBP2_LTTR_aromatics_like"/>
    <property type="match status" value="1"/>
</dbReference>
<dbReference type="PANTHER" id="PTHR30346">
    <property type="entry name" value="TRANSCRIPTIONAL DUAL REGULATOR HCAR-RELATED"/>
    <property type="match status" value="1"/>
</dbReference>
<feature type="region of interest" description="Disordered" evidence="5">
    <location>
        <begin position="186"/>
        <end position="206"/>
    </location>
</feature>
<dbReference type="PRINTS" id="PR00039">
    <property type="entry name" value="HTHLYSR"/>
</dbReference>
<evidence type="ECO:0000313" key="7">
    <source>
        <dbReference type="EMBL" id="MXQ66351.1"/>
    </source>
</evidence>
<evidence type="ECO:0000259" key="6">
    <source>
        <dbReference type="PROSITE" id="PS50931"/>
    </source>
</evidence>
<dbReference type="Pfam" id="PF00126">
    <property type="entry name" value="HTH_1"/>
    <property type="match status" value="1"/>
</dbReference>
<evidence type="ECO:0000256" key="3">
    <source>
        <dbReference type="ARBA" id="ARBA00023125"/>
    </source>
</evidence>
<gene>
    <name evidence="7" type="ORF">GQ466_20235</name>
</gene>
<dbReference type="Gene3D" id="3.40.190.10">
    <property type="entry name" value="Periplasmic binding protein-like II"/>
    <property type="match status" value="4"/>
</dbReference>
<dbReference type="Proteomes" id="UP000431901">
    <property type="component" value="Unassembled WGS sequence"/>
</dbReference>
<dbReference type="GO" id="GO:0003677">
    <property type="term" value="F:DNA binding"/>
    <property type="evidence" value="ECO:0007669"/>
    <property type="project" value="UniProtKB-KW"/>
</dbReference>
<keyword evidence="8" id="KW-1185">Reference proteome</keyword>
<dbReference type="SUPFAM" id="SSF46785">
    <property type="entry name" value="Winged helix' DNA-binding domain"/>
    <property type="match status" value="1"/>
</dbReference>
<comment type="similarity">
    <text evidence="1">Belongs to the LysR transcriptional regulatory family.</text>
</comment>
<dbReference type="InterPro" id="IPR036390">
    <property type="entry name" value="WH_DNA-bd_sf"/>
</dbReference>